<feature type="compositionally biased region" description="Polar residues" evidence="1">
    <location>
        <begin position="124"/>
        <end position="143"/>
    </location>
</feature>
<feature type="region of interest" description="Disordered" evidence="1">
    <location>
        <begin position="54"/>
        <end position="180"/>
    </location>
</feature>
<sequence>MYANNNTNTYDNTNANNNANMNGYANTKVNGYDNTNVNANVNGYTNTNANSCDNANANPYANTNDNNQQVSNSNPFDDPKEVVDEKSHAAEDNPFDDPNEVVENQEQYKDYTNMYHNPDDSFEPTRQAQSTNATNEASYSQTSDKVRPAAQTESTPNFNQREHHHHHHHHHHRQSLHEMSNSSNKFFEKTESGMDKALSKTDDKVGKPIVHFSTKVNDAFTKLFHLK</sequence>
<dbReference type="Proteomes" id="UP001470230">
    <property type="component" value="Unassembled WGS sequence"/>
</dbReference>
<proteinExistence type="predicted"/>
<name>A0ABR2H116_9EUKA</name>
<comment type="caution">
    <text evidence="2">The sequence shown here is derived from an EMBL/GenBank/DDBJ whole genome shotgun (WGS) entry which is preliminary data.</text>
</comment>
<gene>
    <name evidence="2" type="ORF">M9Y10_031942</name>
</gene>
<organism evidence="2 3">
    <name type="scientific">Tritrichomonas musculus</name>
    <dbReference type="NCBI Taxonomy" id="1915356"/>
    <lineage>
        <taxon>Eukaryota</taxon>
        <taxon>Metamonada</taxon>
        <taxon>Parabasalia</taxon>
        <taxon>Tritrichomonadida</taxon>
        <taxon>Tritrichomonadidae</taxon>
        <taxon>Tritrichomonas</taxon>
    </lineage>
</organism>
<feature type="compositionally biased region" description="Basic residues" evidence="1">
    <location>
        <begin position="162"/>
        <end position="174"/>
    </location>
</feature>
<feature type="compositionally biased region" description="Low complexity" evidence="1">
    <location>
        <begin position="54"/>
        <end position="67"/>
    </location>
</feature>
<evidence type="ECO:0000256" key="1">
    <source>
        <dbReference type="SAM" id="MobiDB-lite"/>
    </source>
</evidence>
<reference evidence="2 3" key="1">
    <citation type="submission" date="2024-04" db="EMBL/GenBank/DDBJ databases">
        <title>Tritrichomonas musculus Genome.</title>
        <authorList>
            <person name="Alves-Ferreira E."/>
            <person name="Grigg M."/>
            <person name="Lorenzi H."/>
            <person name="Galac M."/>
        </authorList>
    </citation>
    <scope>NUCLEOTIDE SEQUENCE [LARGE SCALE GENOMIC DNA]</scope>
    <source>
        <strain evidence="2 3">EAF2021</strain>
    </source>
</reference>
<keyword evidence="3" id="KW-1185">Reference proteome</keyword>
<dbReference type="EMBL" id="JAPFFF010000051">
    <property type="protein sequence ID" value="KAK8839583.1"/>
    <property type="molecule type" value="Genomic_DNA"/>
</dbReference>
<evidence type="ECO:0000313" key="3">
    <source>
        <dbReference type="Proteomes" id="UP001470230"/>
    </source>
</evidence>
<feature type="compositionally biased region" description="Basic and acidic residues" evidence="1">
    <location>
        <begin position="77"/>
        <end position="91"/>
    </location>
</feature>
<accession>A0ABR2H116</accession>
<protein>
    <submittedName>
        <fullName evidence="2">Uncharacterized protein</fullName>
    </submittedName>
</protein>
<evidence type="ECO:0000313" key="2">
    <source>
        <dbReference type="EMBL" id="KAK8839583.1"/>
    </source>
</evidence>